<reference evidence="11" key="1">
    <citation type="submission" date="2021-01" db="EMBL/GenBank/DDBJ databases">
        <authorList>
            <person name="Corre E."/>
            <person name="Pelletier E."/>
            <person name="Niang G."/>
            <person name="Scheremetjew M."/>
            <person name="Finn R."/>
            <person name="Kale V."/>
            <person name="Holt S."/>
            <person name="Cochrane G."/>
            <person name="Meng A."/>
            <person name="Brown T."/>
            <person name="Cohen L."/>
        </authorList>
    </citation>
    <scope>NUCLEOTIDE SEQUENCE</scope>
    <source>
        <strain evidence="11">RCC3387</strain>
    </source>
</reference>
<evidence type="ECO:0000313" key="11">
    <source>
        <dbReference type="EMBL" id="CAD9570045.1"/>
    </source>
</evidence>
<keyword evidence="3 10" id="KW-0813">Transport</keyword>
<evidence type="ECO:0000256" key="8">
    <source>
        <dbReference type="ARBA" id="ARBA00023136"/>
    </source>
</evidence>
<evidence type="ECO:0000256" key="6">
    <source>
        <dbReference type="ARBA" id="ARBA00022989"/>
    </source>
</evidence>
<dbReference type="Gene3D" id="1.50.40.10">
    <property type="entry name" value="Mitochondrial carrier domain"/>
    <property type="match status" value="1"/>
</dbReference>
<keyword evidence="5" id="KW-0677">Repeat</keyword>
<evidence type="ECO:0008006" key="12">
    <source>
        <dbReference type="Google" id="ProtNLM"/>
    </source>
</evidence>
<evidence type="ECO:0000256" key="3">
    <source>
        <dbReference type="ARBA" id="ARBA00022448"/>
    </source>
</evidence>
<organism evidence="11">
    <name type="scientific">Zooxanthella nutricula</name>
    <dbReference type="NCBI Taxonomy" id="1333877"/>
    <lineage>
        <taxon>Eukaryota</taxon>
        <taxon>Sar</taxon>
        <taxon>Alveolata</taxon>
        <taxon>Dinophyceae</taxon>
        <taxon>Peridiniales</taxon>
        <taxon>Peridiniales incertae sedis</taxon>
        <taxon>Zooxanthella</taxon>
    </lineage>
</organism>
<comment type="similarity">
    <text evidence="2 10">Belongs to the mitochondrial carrier (TC 2.A.29) family.</text>
</comment>
<name>A0A7S2K971_9DINO</name>
<proteinExistence type="inferred from homology"/>
<keyword evidence="4 9" id="KW-0812">Transmembrane</keyword>
<dbReference type="PANTHER" id="PTHR45624:SF10">
    <property type="entry name" value="SLC (SOLUTE CARRIER) HOMOLOG"/>
    <property type="match status" value="1"/>
</dbReference>
<evidence type="ECO:0000256" key="9">
    <source>
        <dbReference type="PROSITE-ProRule" id="PRU00282"/>
    </source>
</evidence>
<keyword evidence="6" id="KW-1133">Transmembrane helix</keyword>
<dbReference type="Pfam" id="PF00153">
    <property type="entry name" value="Mito_carr"/>
    <property type="match status" value="3"/>
</dbReference>
<feature type="repeat" description="Solcar" evidence="9">
    <location>
        <begin position="104"/>
        <end position="189"/>
    </location>
</feature>
<dbReference type="EMBL" id="HBGW01044165">
    <property type="protein sequence ID" value="CAD9570045.1"/>
    <property type="molecule type" value="Transcribed_RNA"/>
</dbReference>
<dbReference type="InterPro" id="IPR018108">
    <property type="entry name" value="MCP_transmembrane"/>
</dbReference>
<keyword evidence="8 9" id="KW-0472">Membrane</keyword>
<dbReference type="InterPro" id="IPR050567">
    <property type="entry name" value="Mitochondrial_Carrier"/>
</dbReference>
<evidence type="ECO:0000256" key="1">
    <source>
        <dbReference type="ARBA" id="ARBA00004225"/>
    </source>
</evidence>
<keyword evidence="7" id="KW-0496">Mitochondrion</keyword>
<gene>
    <name evidence="11" type="ORF">BRAN1462_LOCUS28001</name>
</gene>
<evidence type="ECO:0000256" key="10">
    <source>
        <dbReference type="RuleBase" id="RU000488"/>
    </source>
</evidence>
<dbReference type="PANTHER" id="PTHR45624">
    <property type="entry name" value="MITOCHONDRIAL BASIC AMINO ACIDS TRANSPORTER-RELATED"/>
    <property type="match status" value="1"/>
</dbReference>
<feature type="repeat" description="Solcar" evidence="9">
    <location>
        <begin position="196"/>
        <end position="297"/>
    </location>
</feature>
<dbReference type="PROSITE" id="PS50920">
    <property type="entry name" value="SOLCAR"/>
    <property type="match status" value="2"/>
</dbReference>
<protein>
    <recommendedName>
        <fullName evidence="12">Mitochondrial carrier protein</fullName>
    </recommendedName>
</protein>
<dbReference type="GO" id="GO:0031966">
    <property type="term" value="C:mitochondrial membrane"/>
    <property type="evidence" value="ECO:0007669"/>
    <property type="project" value="UniProtKB-SubCell"/>
</dbReference>
<sequence>MAAAGTAGKRKATSLDTMPPICGGAFVTSIVMYPADVVRAICMSNPGTGAGAALKGFLEAHGVMGFVKQGLVAEVTRASISRAIKFFMQPIVHKGMYGKPETQGTPVSKGLAGAIGTVPEVIAISPLENIKLAAQLDKEGKFSGSADIAKHILKTRGFSGLMIGYAGMQVRQCLWTGGFFLTLDWYKGHIASVMSNKLAQDVLSGFAAGATGTAFNCWTDVCRSVVQKKALADTFDPAIPRPSMMEPLNPGPFFGTAAEIMSSRGMTGLYSGVGPKMVHLGGSGAILAVLMPRFKTMWFDMMGLY</sequence>
<dbReference type="SUPFAM" id="SSF103506">
    <property type="entry name" value="Mitochondrial carrier"/>
    <property type="match status" value="1"/>
</dbReference>
<evidence type="ECO:0000256" key="5">
    <source>
        <dbReference type="ARBA" id="ARBA00022737"/>
    </source>
</evidence>
<dbReference type="InterPro" id="IPR023395">
    <property type="entry name" value="MCP_dom_sf"/>
</dbReference>
<evidence type="ECO:0000256" key="4">
    <source>
        <dbReference type="ARBA" id="ARBA00022692"/>
    </source>
</evidence>
<dbReference type="AlphaFoldDB" id="A0A7S2K971"/>
<comment type="subcellular location">
    <subcellularLocation>
        <location evidence="1">Mitochondrion membrane</location>
        <topology evidence="1">Multi-pass membrane protein</topology>
    </subcellularLocation>
</comment>
<dbReference type="GO" id="GO:0022857">
    <property type="term" value="F:transmembrane transporter activity"/>
    <property type="evidence" value="ECO:0007669"/>
    <property type="project" value="TreeGrafter"/>
</dbReference>
<accession>A0A7S2K971</accession>
<evidence type="ECO:0000256" key="2">
    <source>
        <dbReference type="ARBA" id="ARBA00006375"/>
    </source>
</evidence>
<evidence type="ECO:0000256" key="7">
    <source>
        <dbReference type="ARBA" id="ARBA00023128"/>
    </source>
</evidence>